<evidence type="ECO:0000313" key="1">
    <source>
        <dbReference type="EMBL" id="MCV3754054.1"/>
    </source>
</evidence>
<dbReference type="Proteomes" id="UP001207252">
    <property type="component" value="Unassembled WGS sequence"/>
</dbReference>
<organism evidence="1 2">
    <name type="scientific">Ureaplasma zalophigenitalium</name>
    <dbReference type="NCBI Taxonomy" id="907723"/>
    <lineage>
        <taxon>Bacteria</taxon>
        <taxon>Bacillati</taxon>
        <taxon>Mycoplasmatota</taxon>
        <taxon>Mycoplasmoidales</taxon>
        <taxon>Mycoplasmoidaceae</taxon>
        <taxon>Ureaplasma</taxon>
    </lineage>
</organism>
<sequence>MYSADLSKIENLNKSLWTSKKQINQCLSSVLQNDEQSIKKRLYVEFLKDVRTIENELANKKDISYANLSQASQNAVANIQEFVYKTNSEFKNEIDNINAILEVIKKGKAFALFFIFPTLV</sequence>
<dbReference type="RefSeq" id="WP_263817858.1">
    <property type="nucleotide sequence ID" value="NZ_JAOXHJ010000003.1"/>
</dbReference>
<protein>
    <submittedName>
        <fullName evidence="1">Uncharacterized protein</fullName>
    </submittedName>
</protein>
<proteinExistence type="predicted"/>
<gene>
    <name evidence="1" type="ORF">OF365_01575</name>
</gene>
<reference evidence="1 2" key="1">
    <citation type="journal article" date="2020" name="Int. J. Syst. Evol. Microbiol.">
        <title>Ureaplasma miroungigenitalium sp. nov. isolated from northern elephant seals (Mirounga angustirostris) and Ureaplasma zalophigenitalium sp. nov. isolated from California sea lions (Zalophus californianus).</title>
        <authorList>
            <person name="Volokhov D.V."/>
            <person name="Gulland F.M."/>
            <person name="Gao Y."/>
            <person name="Chizhikov V.E."/>
        </authorList>
    </citation>
    <scope>NUCLEOTIDE SEQUENCE [LARGE SCALE GENOMIC DNA]</scope>
    <source>
        <strain evidence="1 2">CSL7644-GEN</strain>
    </source>
</reference>
<evidence type="ECO:0000313" key="2">
    <source>
        <dbReference type="Proteomes" id="UP001207252"/>
    </source>
</evidence>
<accession>A0ABT3BPB7</accession>
<dbReference type="EMBL" id="JAOXHJ010000003">
    <property type="protein sequence ID" value="MCV3754054.1"/>
    <property type="molecule type" value="Genomic_DNA"/>
</dbReference>
<keyword evidence="2" id="KW-1185">Reference proteome</keyword>
<comment type="caution">
    <text evidence="1">The sequence shown here is derived from an EMBL/GenBank/DDBJ whole genome shotgun (WGS) entry which is preliminary data.</text>
</comment>
<name>A0ABT3BPB7_9BACT</name>